<dbReference type="SUPFAM" id="SSF51126">
    <property type="entry name" value="Pectin lyase-like"/>
    <property type="match status" value="1"/>
</dbReference>
<evidence type="ECO:0000256" key="3">
    <source>
        <dbReference type="ARBA" id="ARBA00013229"/>
    </source>
</evidence>
<dbReference type="UniPathway" id="UPA00545">
    <property type="reaction ID" value="UER00823"/>
</dbReference>
<reference evidence="13" key="2">
    <citation type="submission" date="2013-12" db="EMBL/GenBank/DDBJ databases">
        <authorList>
            <person name="Yu Y."/>
            <person name="Lee S."/>
            <person name="de Baynast K."/>
            <person name="Wissotski M."/>
            <person name="Liu L."/>
            <person name="Talag J."/>
            <person name="Goicoechea J."/>
            <person name="Angelova A."/>
            <person name="Jetty R."/>
            <person name="Kudrna D."/>
            <person name="Golser W."/>
            <person name="Rivera L."/>
            <person name="Zhang J."/>
            <person name="Wing R."/>
        </authorList>
    </citation>
    <scope>NUCLEOTIDE SEQUENCE</scope>
</reference>
<dbReference type="Gene3D" id="2.160.20.10">
    <property type="entry name" value="Single-stranded right-handed beta-helix, Pectin lyase-like"/>
    <property type="match status" value="1"/>
</dbReference>
<evidence type="ECO:0000313" key="12">
    <source>
        <dbReference type="EnsemblPlants" id="LPERR01G11580.1"/>
    </source>
</evidence>
<keyword evidence="4 10" id="KW-0378">Hydrolase</keyword>
<keyword evidence="5 10" id="KW-0063">Aspartyl esterase</keyword>
<comment type="pathway">
    <text evidence="1 10">Glycan metabolism; pectin degradation; 2-dehydro-3-deoxy-D-gluconate from pectin: step 1/5.</text>
</comment>
<accession>A0A0D9V020</accession>
<comment type="similarity">
    <text evidence="2">Belongs to the pectinesterase family.</text>
</comment>
<dbReference type="HOGENOM" id="CLU_012243_3_3_1"/>
<feature type="chain" id="PRO_5005115490" description="Pectinesterase" evidence="10">
    <location>
        <begin position="30"/>
        <end position="343"/>
    </location>
</feature>
<protein>
    <recommendedName>
        <fullName evidence="3 10">Pectinesterase</fullName>
        <ecNumber evidence="3 10">3.1.1.11</ecNumber>
    </recommendedName>
</protein>
<name>A0A0D9V020_9ORYZ</name>
<dbReference type="InterPro" id="IPR033131">
    <property type="entry name" value="Pectinesterase_Asp_AS"/>
</dbReference>
<evidence type="ECO:0000313" key="13">
    <source>
        <dbReference type="Proteomes" id="UP000032180"/>
    </source>
</evidence>
<dbReference type="STRING" id="77586.A0A0D9V020"/>
<dbReference type="GO" id="GO:0045490">
    <property type="term" value="P:pectin catabolic process"/>
    <property type="evidence" value="ECO:0007669"/>
    <property type="project" value="UniProtKB-UniRule"/>
</dbReference>
<dbReference type="Proteomes" id="UP000032180">
    <property type="component" value="Chromosome 1"/>
</dbReference>
<comment type="function">
    <text evidence="8">Acts in the modification of cell walls via demethylesterification of cell wall pectin.</text>
</comment>
<keyword evidence="10" id="KW-0732">Signal</keyword>
<keyword evidence="6" id="KW-0325">Glycoprotein</keyword>
<dbReference type="Gramene" id="LPERR01G11580.1">
    <property type="protein sequence ID" value="LPERR01G11580.1"/>
    <property type="gene ID" value="LPERR01G11580"/>
</dbReference>
<evidence type="ECO:0000256" key="9">
    <source>
        <dbReference type="PROSITE-ProRule" id="PRU10040"/>
    </source>
</evidence>
<organism evidence="12 13">
    <name type="scientific">Leersia perrieri</name>
    <dbReference type="NCBI Taxonomy" id="77586"/>
    <lineage>
        <taxon>Eukaryota</taxon>
        <taxon>Viridiplantae</taxon>
        <taxon>Streptophyta</taxon>
        <taxon>Embryophyta</taxon>
        <taxon>Tracheophyta</taxon>
        <taxon>Spermatophyta</taxon>
        <taxon>Magnoliopsida</taxon>
        <taxon>Liliopsida</taxon>
        <taxon>Poales</taxon>
        <taxon>Poaceae</taxon>
        <taxon>BOP clade</taxon>
        <taxon>Oryzoideae</taxon>
        <taxon>Oryzeae</taxon>
        <taxon>Oryzinae</taxon>
        <taxon>Leersia</taxon>
    </lineage>
</organism>
<evidence type="ECO:0000256" key="1">
    <source>
        <dbReference type="ARBA" id="ARBA00005184"/>
    </source>
</evidence>
<comment type="catalytic activity">
    <reaction evidence="7 10">
        <text>[(1-&gt;4)-alpha-D-galacturonosyl methyl ester](n) + n H2O = [(1-&gt;4)-alpha-D-galacturonosyl](n) + n methanol + n H(+)</text>
        <dbReference type="Rhea" id="RHEA:22380"/>
        <dbReference type="Rhea" id="RHEA-COMP:14570"/>
        <dbReference type="Rhea" id="RHEA-COMP:14573"/>
        <dbReference type="ChEBI" id="CHEBI:15377"/>
        <dbReference type="ChEBI" id="CHEBI:15378"/>
        <dbReference type="ChEBI" id="CHEBI:17790"/>
        <dbReference type="ChEBI" id="CHEBI:140522"/>
        <dbReference type="ChEBI" id="CHEBI:140523"/>
        <dbReference type="EC" id="3.1.1.11"/>
    </reaction>
</comment>
<dbReference type="EnsemblPlants" id="LPERR01G11580.1">
    <property type="protein sequence ID" value="LPERR01G11580.1"/>
    <property type="gene ID" value="LPERR01G11580"/>
</dbReference>
<sequence>MKQVLTMIALSIGIGVLAITAICPEFCHAAGEGSGSATVVRSIFVNQNGGADFTSIQKAINSVPFGNNQWIRIHVAAGVYKEKVSIPMNKSFIMLEGEGRQQTSIEWADFAGGGDSGTADSPTFASYAPDFIARDITFKNTYGVASGRMAPAVAALVAGDRSSFYRCGFVGVQDTLSDLLGRHYYEGCYIEGAVDFIFGEGQSIFHGCDIWAASPVARASRGAPGYITAQGRSSAADASGFVFRSCTVGGAAPAYLGRAWRGYARVVFYQSDLSAAVVSLGWDAWGYKGKEETLEMVEEGCTGPGANRTGRVAWEKTLSDAELGKLVDISYVSHDGWLAVQPR</sequence>
<dbReference type="GO" id="GO:0042545">
    <property type="term" value="P:cell wall modification"/>
    <property type="evidence" value="ECO:0007669"/>
    <property type="project" value="UniProtKB-UniRule"/>
</dbReference>
<evidence type="ECO:0000256" key="4">
    <source>
        <dbReference type="ARBA" id="ARBA00022801"/>
    </source>
</evidence>
<dbReference type="FunFam" id="2.160.20.10:FF:000013">
    <property type="entry name" value="Pectinesterase"/>
    <property type="match status" value="1"/>
</dbReference>
<proteinExistence type="inferred from homology"/>
<feature type="domain" description="Pectinesterase catalytic" evidence="11">
    <location>
        <begin position="43"/>
        <end position="316"/>
    </location>
</feature>
<evidence type="ECO:0000256" key="10">
    <source>
        <dbReference type="RuleBase" id="RU000589"/>
    </source>
</evidence>
<evidence type="ECO:0000256" key="5">
    <source>
        <dbReference type="ARBA" id="ARBA00023085"/>
    </source>
</evidence>
<reference evidence="12 13" key="1">
    <citation type="submission" date="2012-08" db="EMBL/GenBank/DDBJ databases">
        <title>Oryza genome evolution.</title>
        <authorList>
            <person name="Wing R.A."/>
        </authorList>
    </citation>
    <scope>NUCLEOTIDE SEQUENCE</scope>
</reference>
<dbReference type="AlphaFoldDB" id="A0A0D9V020"/>
<dbReference type="InterPro" id="IPR011050">
    <property type="entry name" value="Pectin_lyase_fold/virulence"/>
</dbReference>
<feature type="signal peptide" evidence="10">
    <location>
        <begin position="1"/>
        <end position="29"/>
    </location>
</feature>
<evidence type="ECO:0000259" key="11">
    <source>
        <dbReference type="Pfam" id="PF01095"/>
    </source>
</evidence>
<keyword evidence="13" id="KW-1185">Reference proteome</keyword>
<dbReference type="eggNOG" id="ENOG502QVK0">
    <property type="taxonomic scope" value="Eukaryota"/>
</dbReference>
<dbReference type="PROSITE" id="PS00503">
    <property type="entry name" value="PECTINESTERASE_2"/>
    <property type="match status" value="1"/>
</dbReference>
<dbReference type="PANTHER" id="PTHR31321">
    <property type="entry name" value="ACYL-COA THIOESTER HYDROLASE YBHC-RELATED"/>
    <property type="match status" value="1"/>
</dbReference>
<evidence type="ECO:0000256" key="8">
    <source>
        <dbReference type="ARBA" id="ARBA00057335"/>
    </source>
</evidence>
<dbReference type="PANTHER" id="PTHR31321:SF134">
    <property type="entry name" value="PECTINESTERASE"/>
    <property type="match status" value="1"/>
</dbReference>
<dbReference type="GO" id="GO:0030599">
    <property type="term" value="F:pectinesterase activity"/>
    <property type="evidence" value="ECO:0007669"/>
    <property type="project" value="UniProtKB-UniRule"/>
</dbReference>
<feature type="active site" evidence="9">
    <location>
        <position position="195"/>
    </location>
</feature>
<dbReference type="Pfam" id="PF01095">
    <property type="entry name" value="Pectinesterase"/>
    <property type="match status" value="1"/>
</dbReference>
<dbReference type="EC" id="3.1.1.11" evidence="3 10"/>
<evidence type="ECO:0000256" key="2">
    <source>
        <dbReference type="ARBA" id="ARBA00008891"/>
    </source>
</evidence>
<dbReference type="InterPro" id="IPR000070">
    <property type="entry name" value="Pectinesterase_cat"/>
</dbReference>
<reference evidence="12" key="3">
    <citation type="submission" date="2015-04" db="UniProtKB">
        <authorList>
            <consortium name="EnsemblPlants"/>
        </authorList>
    </citation>
    <scope>IDENTIFICATION</scope>
</reference>
<evidence type="ECO:0000256" key="6">
    <source>
        <dbReference type="ARBA" id="ARBA00023180"/>
    </source>
</evidence>
<dbReference type="InterPro" id="IPR012334">
    <property type="entry name" value="Pectin_lyas_fold"/>
</dbReference>
<evidence type="ECO:0000256" key="7">
    <source>
        <dbReference type="ARBA" id="ARBA00047928"/>
    </source>
</evidence>